<feature type="compositionally biased region" description="Low complexity" evidence="1">
    <location>
        <begin position="24"/>
        <end position="41"/>
    </location>
</feature>
<organism evidence="2 3">
    <name type="scientific">Streptomyces autolyticus</name>
    <dbReference type="NCBI Taxonomy" id="75293"/>
    <lineage>
        <taxon>Bacteria</taxon>
        <taxon>Bacillati</taxon>
        <taxon>Actinomycetota</taxon>
        <taxon>Actinomycetes</taxon>
        <taxon>Kitasatosporales</taxon>
        <taxon>Streptomycetaceae</taxon>
        <taxon>Streptomyces</taxon>
    </lineage>
</organism>
<protein>
    <submittedName>
        <fullName evidence="2">Uncharacterized protein</fullName>
    </submittedName>
</protein>
<keyword evidence="3" id="KW-1185">Reference proteome</keyword>
<name>A0ABM6HQE9_9ACTN</name>
<dbReference type="EMBL" id="CP019458">
    <property type="protein sequence ID" value="AQA16546.1"/>
    <property type="molecule type" value="Genomic_DNA"/>
</dbReference>
<dbReference type="Proteomes" id="UP000187851">
    <property type="component" value="Chromosome"/>
</dbReference>
<reference evidence="2 3" key="1">
    <citation type="journal article" date="2017" name="J. Biotechnol.">
        <title>The complete genome sequence of Streptomyces autolyticus CGMCC 0516, the producer of geldanamycin, autolytimycin, reblastatin and elaiophylin.</title>
        <authorList>
            <person name="Yin M."/>
            <person name="Jiang M."/>
            <person name="Ren Z."/>
            <person name="Dong Y."/>
            <person name="Lu T."/>
        </authorList>
    </citation>
    <scope>NUCLEOTIDE SEQUENCE [LARGE SCALE GENOMIC DNA]</scope>
    <source>
        <strain evidence="2 3">CGMCC0516</strain>
    </source>
</reference>
<feature type="region of interest" description="Disordered" evidence="1">
    <location>
        <begin position="1"/>
        <end position="66"/>
    </location>
</feature>
<evidence type="ECO:0000313" key="3">
    <source>
        <dbReference type="Proteomes" id="UP000187851"/>
    </source>
</evidence>
<sequence>MRALRRARRRGAGRPVDPVRRVRPMGPVRRAGGPVRPVGPARRARGPVQPAGPAQPTSPARAASPA</sequence>
<evidence type="ECO:0000313" key="2">
    <source>
        <dbReference type="EMBL" id="AQA16546.1"/>
    </source>
</evidence>
<evidence type="ECO:0000256" key="1">
    <source>
        <dbReference type="SAM" id="MobiDB-lite"/>
    </source>
</evidence>
<accession>A0ABM6HQE9</accession>
<gene>
    <name evidence="2" type="ORF">BV401_28875</name>
</gene>
<proteinExistence type="predicted"/>
<feature type="compositionally biased region" description="Basic residues" evidence="1">
    <location>
        <begin position="1"/>
        <end position="12"/>
    </location>
</feature>